<dbReference type="InterPro" id="IPR037108">
    <property type="entry name" value="TM1727-like_C_sf"/>
</dbReference>
<evidence type="ECO:0000259" key="2">
    <source>
        <dbReference type="Pfam" id="PF10728"/>
    </source>
</evidence>
<dbReference type="HOGENOM" id="CLU_055635_1_0_9"/>
<dbReference type="Gene3D" id="1.10.1040.20">
    <property type="entry name" value="ProC-like, C-terminal domain"/>
    <property type="match status" value="1"/>
</dbReference>
<dbReference type="InterPro" id="IPR028939">
    <property type="entry name" value="P5C_Rdtase_cat_N"/>
</dbReference>
<protein>
    <recommendedName>
        <fullName evidence="5">DUF2520 domain-containing protein</fullName>
    </recommendedName>
</protein>
<dbReference type="PANTHER" id="PTHR40459:SF1">
    <property type="entry name" value="CONSERVED HYPOTHETICAL ALANINE AND LEUCINE RICH PROTEIN"/>
    <property type="match status" value="1"/>
</dbReference>
<dbReference type="SUPFAM" id="SSF48179">
    <property type="entry name" value="6-phosphogluconate dehydrogenase C-terminal domain-like"/>
    <property type="match status" value="1"/>
</dbReference>
<evidence type="ECO:0008006" key="5">
    <source>
        <dbReference type="Google" id="ProtNLM"/>
    </source>
</evidence>
<feature type="domain" description="Pyrroline-5-carboxylate reductase catalytic N-terminal" evidence="1">
    <location>
        <begin position="2"/>
        <end position="84"/>
    </location>
</feature>
<dbReference type="SUPFAM" id="SSF51735">
    <property type="entry name" value="NAD(P)-binding Rossmann-fold domains"/>
    <property type="match status" value="1"/>
</dbReference>
<dbReference type="EMBL" id="CAVN010000087">
    <property type="protein sequence ID" value="CDF57404.1"/>
    <property type="molecule type" value="Genomic_DNA"/>
</dbReference>
<organism evidence="3 4">
    <name type="scientific">Thermobrachium celere DSM 8682</name>
    <dbReference type="NCBI Taxonomy" id="941824"/>
    <lineage>
        <taxon>Bacteria</taxon>
        <taxon>Bacillati</taxon>
        <taxon>Bacillota</taxon>
        <taxon>Clostridia</taxon>
        <taxon>Eubacteriales</taxon>
        <taxon>Clostridiaceae</taxon>
        <taxon>Thermobrachium</taxon>
    </lineage>
</organism>
<sequence>MKIGFIGAGKVGSAFGRYLKEQGLEIYGYFSKTSESAKSSAEFTSSREACSIDEIVENCDYIFITTPDDVILEIASHLKHFNLQDKKIFHMSGSLSSNVFFELEEKGAHGYSLHPIFPFPDRNVYKYLKNAYFTIEGKNLELIIGFLEKISINYIEIPSYCKEKYHAAMVFASNYIVALAKISKELLKQCDFPDDKIEKALYPLMISAVENIKEKGIEGALTGPIVRGDVGTVKKHLQNIGEYKHIYSLLGEVALSITAERRNLDSEKLHLLLRALREE</sequence>
<evidence type="ECO:0000313" key="4">
    <source>
        <dbReference type="Proteomes" id="UP000014923"/>
    </source>
</evidence>
<name>R7RMX6_9CLOT</name>
<dbReference type="Pfam" id="PF10728">
    <property type="entry name" value="DUF2520"/>
    <property type="match status" value="1"/>
</dbReference>
<reference evidence="3" key="1">
    <citation type="submission" date="2013-03" db="EMBL/GenBank/DDBJ databases">
        <title>Draft genome sequence of the hydrogen-ethanol-producing anaerobic alkalithermophilic Caloramator celere.</title>
        <authorList>
            <person name="Ciranna A."/>
            <person name="Larjo A."/>
            <person name="Kivisto A."/>
            <person name="Santala V."/>
            <person name="Roos C."/>
            <person name="Karp M."/>
        </authorList>
    </citation>
    <scope>NUCLEOTIDE SEQUENCE [LARGE SCALE GENOMIC DNA]</scope>
    <source>
        <strain evidence="3">DSM 8682</strain>
    </source>
</reference>
<dbReference type="InterPro" id="IPR036291">
    <property type="entry name" value="NAD(P)-bd_dom_sf"/>
</dbReference>
<gene>
    <name evidence="3" type="ORF">TCEL_01318</name>
</gene>
<proteinExistence type="predicted"/>
<keyword evidence="4" id="KW-1185">Reference proteome</keyword>
<dbReference type="PANTHER" id="PTHR40459">
    <property type="entry name" value="CONSERVED HYPOTHETICAL ALANINE AND LEUCINE RICH PROTEIN"/>
    <property type="match status" value="1"/>
</dbReference>
<evidence type="ECO:0000259" key="1">
    <source>
        <dbReference type="Pfam" id="PF03807"/>
    </source>
</evidence>
<dbReference type="Proteomes" id="UP000014923">
    <property type="component" value="Unassembled WGS sequence"/>
</dbReference>
<feature type="domain" description="DUF2520" evidence="2">
    <location>
        <begin position="132"/>
        <end position="252"/>
    </location>
</feature>
<comment type="caution">
    <text evidence="3">The sequence shown here is derived from an EMBL/GenBank/DDBJ whole genome shotgun (WGS) entry which is preliminary data.</text>
</comment>
<dbReference type="InterPro" id="IPR018931">
    <property type="entry name" value="DUF2520"/>
</dbReference>
<accession>R7RMX6</accession>
<dbReference type="Pfam" id="PF03807">
    <property type="entry name" value="F420_oxidored"/>
    <property type="match status" value="1"/>
</dbReference>
<dbReference type="RefSeq" id="WP_018660517.1">
    <property type="nucleotide sequence ID" value="NZ_HF952018.1"/>
</dbReference>
<dbReference type="eggNOG" id="COG5495">
    <property type="taxonomic scope" value="Bacteria"/>
</dbReference>
<dbReference type="InterPro" id="IPR008927">
    <property type="entry name" value="6-PGluconate_DH-like_C_sf"/>
</dbReference>
<evidence type="ECO:0000313" key="3">
    <source>
        <dbReference type="EMBL" id="CDF57404.1"/>
    </source>
</evidence>
<dbReference type="AlphaFoldDB" id="R7RMX6"/>
<dbReference type="Gene3D" id="3.40.50.720">
    <property type="entry name" value="NAD(P)-binding Rossmann-like Domain"/>
    <property type="match status" value="1"/>
</dbReference>